<keyword evidence="3" id="KW-1185">Reference proteome</keyword>
<evidence type="ECO:0000313" key="2">
    <source>
        <dbReference type="EMBL" id="KAJ0227214.1"/>
    </source>
</evidence>
<feature type="region of interest" description="Disordered" evidence="1">
    <location>
        <begin position="213"/>
        <end position="289"/>
    </location>
</feature>
<feature type="compositionally biased region" description="Pro residues" evidence="1">
    <location>
        <begin position="247"/>
        <end position="260"/>
    </location>
</feature>
<gene>
    <name evidence="2" type="ORF">LSAT_V11C100020610</name>
</gene>
<dbReference type="Proteomes" id="UP000235145">
    <property type="component" value="Unassembled WGS sequence"/>
</dbReference>
<comment type="caution">
    <text evidence="2">The sequence shown here is derived from an EMBL/GenBank/DDBJ whole genome shotgun (WGS) entry which is preliminary data.</text>
</comment>
<feature type="region of interest" description="Disordered" evidence="1">
    <location>
        <begin position="326"/>
        <end position="355"/>
    </location>
</feature>
<dbReference type="AlphaFoldDB" id="A0A9R1XVD4"/>
<reference evidence="2 3" key="1">
    <citation type="journal article" date="2017" name="Nat. Commun.">
        <title>Genome assembly with in vitro proximity ligation data and whole-genome triplication in lettuce.</title>
        <authorList>
            <person name="Reyes-Chin-Wo S."/>
            <person name="Wang Z."/>
            <person name="Yang X."/>
            <person name="Kozik A."/>
            <person name="Arikit S."/>
            <person name="Song C."/>
            <person name="Xia L."/>
            <person name="Froenicke L."/>
            <person name="Lavelle D.O."/>
            <person name="Truco M.J."/>
            <person name="Xia R."/>
            <person name="Zhu S."/>
            <person name="Xu C."/>
            <person name="Xu H."/>
            <person name="Xu X."/>
            <person name="Cox K."/>
            <person name="Korf I."/>
            <person name="Meyers B.C."/>
            <person name="Michelmore R.W."/>
        </authorList>
    </citation>
    <scope>NUCLEOTIDE SEQUENCE [LARGE SCALE GENOMIC DNA]</scope>
    <source>
        <strain evidence="3">cv. Salinas</strain>
        <tissue evidence="2">Seedlings</tissue>
    </source>
</reference>
<organism evidence="2 3">
    <name type="scientific">Lactuca sativa</name>
    <name type="common">Garden lettuce</name>
    <dbReference type="NCBI Taxonomy" id="4236"/>
    <lineage>
        <taxon>Eukaryota</taxon>
        <taxon>Viridiplantae</taxon>
        <taxon>Streptophyta</taxon>
        <taxon>Embryophyta</taxon>
        <taxon>Tracheophyta</taxon>
        <taxon>Spermatophyta</taxon>
        <taxon>Magnoliopsida</taxon>
        <taxon>eudicotyledons</taxon>
        <taxon>Gunneridae</taxon>
        <taxon>Pentapetalae</taxon>
        <taxon>asterids</taxon>
        <taxon>campanulids</taxon>
        <taxon>Asterales</taxon>
        <taxon>Asteraceae</taxon>
        <taxon>Cichorioideae</taxon>
        <taxon>Cichorieae</taxon>
        <taxon>Lactucinae</taxon>
        <taxon>Lactuca</taxon>
    </lineage>
</organism>
<accession>A0A9R1XVD4</accession>
<dbReference type="EMBL" id="NBSK02000001">
    <property type="protein sequence ID" value="KAJ0227214.1"/>
    <property type="molecule type" value="Genomic_DNA"/>
</dbReference>
<proteinExistence type="predicted"/>
<name>A0A9R1XVD4_LACSA</name>
<sequence>MVIKHIKGLRTRILCLVADIDVRMIQWVLGIVRETQWVAVEEDIHSKATKLDPRQTPGPHPHPKCNNKAMVTCNQVHTLVSPLNTPNPNTAATLVQPDMPPAGSSPVRKPHWELLLLVVMITTTSNKLPKANHLAAPWRQQTGLVTGTVNRVKVTVKMGMVGTHNLVMRKDTINKGMVIQQLDIMKHMMVKMVHMVDKVIPLTAQAPPLASGAHTGYVQPPPPASASYGTYGAQPPSGYGGYGQKPPVTPPAYGQPPPQQSPNAAPQGGGYPQPTPYSGYGQADASGQRPPYGGVAAGYGQAAYRQQPAAAAYGGSYGGGYPPQTPTYAGEAAAPATQASQGSSGGGGAPHLLDGRASVDSARQNVAATFVNDFVNASFGQDKLKRFIWPSSWRNNVDLTLGDIYGAKCIMSDYPCVPLEEAQGNIDTLSKFIDLESLNGFTKEEWRQVRHTFKKISTNLVYSETHIRH</sequence>
<protein>
    <submittedName>
        <fullName evidence="2">Uncharacterized protein</fullName>
    </submittedName>
</protein>
<evidence type="ECO:0000313" key="3">
    <source>
        <dbReference type="Proteomes" id="UP000235145"/>
    </source>
</evidence>
<evidence type="ECO:0000256" key="1">
    <source>
        <dbReference type="SAM" id="MobiDB-lite"/>
    </source>
</evidence>
<feature type="compositionally biased region" description="Low complexity" evidence="1">
    <location>
        <begin position="326"/>
        <end position="342"/>
    </location>
</feature>